<dbReference type="Proteomes" id="UP000515135">
    <property type="component" value="Unplaced"/>
</dbReference>
<accession>A0A6P4ZZ68</accession>
<dbReference type="GO" id="GO:0032299">
    <property type="term" value="C:ribonuclease H2 complex"/>
    <property type="evidence" value="ECO:0007669"/>
    <property type="project" value="InterPro"/>
</dbReference>
<keyword evidence="10" id="KW-1185">Reference proteome</keyword>
<keyword evidence="5" id="KW-0539">Nucleus</keyword>
<dbReference type="Pfam" id="PF09468">
    <property type="entry name" value="RNase_H2-Ydr279"/>
    <property type="match status" value="1"/>
</dbReference>
<dbReference type="InterPro" id="IPR019024">
    <property type="entry name" value="RNase_H2_suB_wHTH"/>
</dbReference>
<dbReference type="FunFam" id="1.10.20.120:FF:000002">
    <property type="entry name" value="Ribonuclease H2 subunit B"/>
    <property type="match status" value="1"/>
</dbReference>
<gene>
    <name evidence="11" type="primary">LOC109477882</name>
</gene>
<sequence length="314" mass="35273">MPPRRESGVKGKGSSSEETDQWVVVLPDSVAEKQDEDEDRPTFVKLLHPKTEKGAMFLFSKDNQQVLEVLAFQEEFRSWFVGESVQQDGSLHMVTPVDPLFLVLPYLVKAYESGMYMPIDQLVSDGQYPECTRLLSCIQLSDLEHICDVKGSGDVRACRYNKERTLEWLKQKVEQVADKLTDSSVRVTGGAQLLTFTHSLKSEQASRDDYLRYACGLVSDYISTDLSKELTQHMGIKIPEKKEVNCAEPPAKKAKLSEIPEATEDYSKFAVKDEKPKNTKMTAAQRALSKVDKTGMKSIASFFSPKTAAKSKKK</sequence>
<name>A0A6P4ZZ68_BRABE</name>
<dbReference type="CDD" id="cd09270">
    <property type="entry name" value="RNase_H2-B"/>
    <property type="match status" value="1"/>
</dbReference>
<dbReference type="PANTHER" id="PTHR13383">
    <property type="entry name" value="RIBONUCLEASE H2 SUBUNIT B"/>
    <property type="match status" value="1"/>
</dbReference>
<dbReference type="AlphaFoldDB" id="A0A6P4ZZ68"/>
<dbReference type="RefSeq" id="XP_019634896.1">
    <property type="nucleotide sequence ID" value="XM_019779337.1"/>
</dbReference>
<evidence type="ECO:0000313" key="11">
    <source>
        <dbReference type="RefSeq" id="XP_019634896.1"/>
    </source>
</evidence>
<evidence type="ECO:0000313" key="10">
    <source>
        <dbReference type="Proteomes" id="UP000515135"/>
    </source>
</evidence>
<evidence type="ECO:0000256" key="5">
    <source>
        <dbReference type="ARBA" id="ARBA00023242"/>
    </source>
</evidence>
<reference evidence="11" key="1">
    <citation type="submission" date="2025-08" db="UniProtKB">
        <authorList>
            <consortium name="RefSeq"/>
        </authorList>
    </citation>
    <scope>IDENTIFICATION</scope>
    <source>
        <tissue evidence="11">Gonad</tissue>
    </source>
</reference>
<feature type="domain" description="Ig-like" evidence="9">
    <location>
        <begin position="105"/>
        <end position="231"/>
    </location>
</feature>
<dbReference type="Pfam" id="PF17745">
    <property type="entry name" value="Ydr279_N"/>
    <property type="match status" value="1"/>
</dbReference>
<evidence type="ECO:0000256" key="4">
    <source>
        <dbReference type="ARBA" id="ARBA00019062"/>
    </source>
</evidence>
<proteinExistence type="inferred from homology"/>
<dbReference type="FunFam" id="2.20.25.530:FF:000001">
    <property type="entry name" value="Ribonuclease H2 subunit B"/>
    <property type="match status" value="1"/>
</dbReference>
<dbReference type="PROSITE" id="PS50835">
    <property type="entry name" value="IG_LIKE"/>
    <property type="match status" value="1"/>
</dbReference>
<evidence type="ECO:0000256" key="1">
    <source>
        <dbReference type="ARBA" id="ARBA00004123"/>
    </source>
</evidence>
<dbReference type="GO" id="GO:0006401">
    <property type="term" value="P:RNA catabolic process"/>
    <property type="evidence" value="ECO:0007669"/>
    <property type="project" value="TreeGrafter"/>
</dbReference>
<comment type="subunit">
    <text evidence="3">The RNase H2 complex is a heterotrimer composed of the catalytic subunit RNASEH2A and the non-catalytic subunits RNASEH2B and RNASEH2C.</text>
</comment>
<dbReference type="InterPro" id="IPR007110">
    <property type="entry name" value="Ig-like_dom"/>
</dbReference>
<dbReference type="Gene3D" id="1.10.20.120">
    <property type="match status" value="1"/>
</dbReference>
<organism evidence="10 11">
    <name type="scientific">Branchiostoma belcheri</name>
    <name type="common">Amphioxus</name>
    <dbReference type="NCBI Taxonomy" id="7741"/>
    <lineage>
        <taxon>Eukaryota</taxon>
        <taxon>Metazoa</taxon>
        <taxon>Chordata</taxon>
        <taxon>Cephalochordata</taxon>
        <taxon>Leptocardii</taxon>
        <taxon>Amphioxiformes</taxon>
        <taxon>Branchiostomatidae</taxon>
        <taxon>Branchiostoma</taxon>
    </lineage>
</organism>
<evidence type="ECO:0000256" key="7">
    <source>
        <dbReference type="ARBA" id="ARBA00033464"/>
    </source>
</evidence>
<dbReference type="Gene3D" id="2.20.25.530">
    <property type="match status" value="1"/>
</dbReference>
<protein>
    <recommendedName>
        <fullName evidence="4">Ribonuclease H2 subunit B</fullName>
    </recommendedName>
    <alternativeName>
        <fullName evidence="7">Ribonuclease HI subunit B</fullName>
    </alternativeName>
</protein>
<dbReference type="OrthoDB" id="29098at2759"/>
<dbReference type="PANTHER" id="PTHR13383:SF11">
    <property type="entry name" value="RIBONUCLEASE H2 SUBUNIT B"/>
    <property type="match status" value="1"/>
</dbReference>
<evidence type="ECO:0000256" key="2">
    <source>
        <dbReference type="ARBA" id="ARBA00009823"/>
    </source>
</evidence>
<comment type="similarity">
    <text evidence="2">Belongs to the RNase H2 subunit B family.</text>
</comment>
<comment type="subcellular location">
    <subcellularLocation>
        <location evidence="1">Nucleus</location>
    </subcellularLocation>
</comment>
<evidence type="ECO:0000259" key="9">
    <source>
        <dbReference type="PROSITE" id="PS50835"/>
    </source>
</evidence>
<feature type="region of interest" description="Disordered" evidence="8">
    <location>
        <begin position="1"/>
        <end position="20"/>
    </location>
</feature>
<dbReference type="InterPro" id="IPR041195">
    <property type="entry name" value="Rnh202_N"/>
</dbReference>
<evidence type="ECO:0000256" key="8">
    <source>
        <dbReference type="SAM" id="MobiDB-lite"/>
    </source>
</evidence>
<comment type="function">
    <text evidence="6">Non catalytic subunit of RNase H2, an endonuclease that specifically degrades the RNA of RNA:DNA hybrids. Participates in DNA replication, possibly by mediating the removal of lagging-strand Okazaki fragment RNA primers during DNA replication. Mediates the excision of single ribonucleotides from DNA:RNA duplexes.</text>
</comment>
<dbReference type="KEGG" id="bbel:109477882"/>
<dbReference type="GeneID" id="109477882"/>
<dbReference type="InterPro" id="IPR040456">
    <property type="entry name" value="RNase_H2_suB"/>
</dbReference>
<evidence type="ECO:0000256" key="6">
    <source>
        <dbReference type="ARBA" id="ARBA00024778"/>
    </source>
</evidence>
<dbReference type="GO" id="GO:0005654">
    <property type="term" value="C:nucleoplasm"/>
    <property type="evidence" value="ECO:0007669"/>
    <property type="project" value="TreeGrafter"/>
</dbReference>
<evidence type="ECO:0000256" key="3">
    <source>
        <dbReference type="ARBA" id="ARBA00011277"/>
    </source>
</evidence>